<organism evidence="3 4">
    <name type="scientific">Portunus trituberculatus</name>
    <name type="common">Swimming crab</name>
    <name type="synonym">Neptunus trituberculatus</name>
    <dbReference type="NCBI Taxonomy" id="210409"/>
    <lineage>
        <taxon>Eukaryota</taxon>
        <taxon>Metazoa</taxon>
        <taxon>Ecdysozoa</taxon>
        <taxon>Arthropoda</taxon>
        <taxon>Crustacea</taxon>
        <taxon>Multicrustacea</taxon>
        <taxon>Malacostraca</taxon>
        <taxon>Eumalacostraca</taxon>
        <taxon>Eucarida</taxon>
        <taxon>Decapoda</taxon>
        <taxon>Pleocyemata</taxon>
        <taxon>Brachyura</taxon>
        <taxon>Eubrachyura</taxon>
        <taxon>Portunoidea</taxon>
        <taxon>Portunidae</taxon>
        <taxon>Portuninae</taxon>
        <taxon>Portunus</taxon>
    </lineage>
</organism>
<dbReference type="AlphaFoldDB" id="A0A5B7F4Y8"/>
<sequence length="116" mass="12704">MGKFLASARPTTSNSSATAALDFDLYPQKRLRSLGILFLLICVHVIVDFQVLQKRKDRRGVRSGSGQATTEGRTKPARPNSLTCGRILTSCTGRRSASLHPPRRKRTLPSTSSALH</sequence>
<gene>
    <name evidence="3" type="ORF">E2C01_035161</name>
</gene>
<dbReference type="EMBL" id="VSRR010005106">
    <property type="protein sequence ID" value="MPC41562.1"/>
    <property type="molecule type" value="Genomic_DNA"/>
</dbReference>
<evidence type="ECO:0000256" key="2">
    <source>
        <dbReference type="SAM" id="Phobius"/>
    </source>
</evidence>
<evidence type="ECO:0000313" key="3">
    <source>
        <dbReference type="EMBL" id="MPC41562.1"/>
    </source>
</evidence>
<comment type="caution">
    <text evidence="3">The sequence shown here is derived from an EMBL/GenBank/DDBJ whole genome shotgun (WGS) entry which is preliminary data.</text>
</comment>
<dbReference type="Proteomes" id="UP000324222">
    <property type="component" value="Unassembled WGS sequence"/>
</dbReference>
<reference evidence="3 4" key="1">
    <citation type="submission" date="2019-05" db="EMBL/GenBank/DDBJ databases">
        <title>Another draft genome of Portunus trituberculatus and its Hox gene families provides insights of decapod evolution.</title>
        <authorList>
            <person name="Jeong J.-H."/>
            <person name="Song I."/>
            <person name="Kim S."/>
            <person name="Choi T."/>
            <person name="Kim D."/>
            <person name="Ryu S."/>
            <person name="Kim W."/>
        </authorList>
    </citation>
    <scope>NUCLEOTIDE SEQUENCE [LARGE SCALE GENOMIC DNA]</scope>
    <source>
        <tissue evidence="3">Muscle</tissue>
    </source>
</reference>
<name>A0A5B7F4Y8_PORTR</name>
<evidence type="ECO:0000256" key="1">
    <source>
        <dbReference type="SAM" id="MobiDB-lite"/>
    </source>
</evidence>
<evidence type="ECO:0000313" key="4">
    <source>
        <dbReference type="Proteomes" id="UP000324222"/>
    </source>
</evidence>
<proteinExistence type="predicted"/>
<feature type="transmembrane region" description="Helical" evidence="2">
    <location>
        <begin position="31"/>
        <end position="52"/>
    </location>
</feature>
<accession>A0A5B7F4Y8</accession>
<protein>
    <submittedName>
        <fullName evidence="3">Uncharacterized protein</fullName>
    </submittedName>
</protein>
<keyword evidence="2" id="KW-1133">Transmembrane helix</keyword>
<feature type="region of interest" description="Disordered" evidence="1">
    <location>
        <begin position="56"/>
        <end position="116"/>
    </location>
</feature>
<keyword evidence="2" id="KW-0472">Membrane</keyword>
<keyword evidence="4" id="KW-1185">Reference proteome</keyword>
<keyword evidence="2" id="KW-0812">Transmembrane</keyword>